<feature type="compositionally biased region" description="Low complexity" evidence="1">
    <location>
        <begin position="135"/>
        <end position="146"/>
    </location>
</feature>
<sequence length="196" mass="21472">MHRHRPACQTAGISRANDTNKILVRIDPRAPPPAWRRRFIVLRQASPTPTRRTTRAPMARVVAKGGGVAATRARRAGRRSGRIPLRHESETAHADAGDAQLSRRKSTITSDLATAAASKNCYRRRTDKTLPGNESPAATAPKKSPTPYRPSADSFHPQRPAAGSRFRFHSPPAVRGRPGADATRTPREVKQIIGQF</sequence>
<gene>
    <name evidence="2" type="ORF">EVAR_37349_1</name>
</gene>
<evidence type="ECO:0000313" key="2">
    <source>
        <dbReference type="EMBL" id="GBP56274.1"/>
    </source>
</evidence>
<feature type="compositionally biased region" description="Basic residues" evidence="1">
    <location>
        <begin position="72"/>
        <end position="81"/>
    </location>
</feature>
<proteinExistence type="predicted"/>
<feature type="region of interest" description="Disordered" evidence="1">
    <location>
        <begin position="63"/>
        <end position="107"/>
    </location>
</feature>
<dbReference type="EMBL" id="BGZK01000688">
    <property type="protein sequence ID" value="GBP56274.1"/>
    <property type="molecule type" value="Genomic_DNA"/>
</dbReference>
<dbReference type="Proteomes" id="UP000299102">
    <property type="component" value="Unassembled WGS sequence"/>
</dbReference>
<evidence type="ECO:0000313" key="3">
    <source>
        <dbReference type="Proteomes" id="UP000299102"/>
    </source>
</evidence>
<organism evidence="2 3">
    <name type="scientific">Eumeta variegata</name>
    <name type="common">Bagworm moth</name>
    <name type="synonym">Eumeta japonica</name>
    <dbReference type="NCBI Taxonomy" id="151549"/>
    <lineage>
        <taxon>Eukaryota</taxon>
        <taxon>Metazoa</taxon>
        <taxon>Ecdysozoa</taxon>
        <taxon>Arthropoda</taxon>
        <taxon>Hexapoda</taxon>
        <taxon>Insecta</taxon>
        <taxon>Pterygota</taxon>
        <taxon>Neoptera</taxon>
        <taxon>Endopterygota</taxon>
        <taxon>Lepidoptera</taxon>
        <taxon>Glossata</taxon>
        <taxon>Ditrysia</taxon>
        <taxon>Tineoidea</taxon>
        <taxon>Psychidae</taxon>
        <taxon>Oiketicinae</taxon>
        <taxon>Eumeta</taxon>
    </lineage>
</organism>
<dbReference type="AlphaFoldDB" id="A0A4C1X1P6"/>
<accession>A0A4C1X1P6</accession>
<feature type="region of interest" description="Disordered" evidence="1">
    <location>
        <begin position="119"/>
        <end position="196"/>
    </location>
</feature>
<feature type="compositionally biased region" description="Basic and acidic residues" evidence="1">
    <location>
        <begin position="85"/>
        <end position="96"/>
    </location>
</feature>
<comment type="caution">
    <text evidence="2">The sequence shown here is derived from an EMBL/GenBank/DDBJ whole genome shotgun (WGS) entry which is preliminary data.</text>
</comment>
<reference evidence="2 3" key="1">
    <citation type="journal article" date="2019" name="Commun. Biol.">
        <title>The bagworm genome reveals a unique fibroin gene that provides high tensile strength.</title>
        <authorList>
            <person name="Kono N."/>
            <person name="Nakamura H."/>
            <person name="Ohtoshi R."/>
            <person name="Tomita M."/>
            <person name="Numata K."/>
            <person name="Arakawa K."/>
        </authorList>
    </citation>
    <scope>NUCLEOTIDE SEQUENCE [LARGE SCALE GENOMIC DNA]</scope>
</reference>
<evidence type="ECO:0000256" key="1">
    <source>
        <dbReference type="SAM" id="MobiDB-lite"/>
    </source>
</evidence>
<keyword evidence="3" id="KW-1185">Reference proteome</keyword>
<protein>
    <submittedName>
        <fullName evidence="2">Uncharacterized protein</fullName>
    </submittedName>
</protein>
<name>A0A4C1X1P6_EUMVA</name>